<dbReference type="InterPro" id="IPR047789">
    <property type="entry name" value="CU044_5270-like"/>
</dbReference>
<name>A0ABN0Z6V2_9ACTN</name>
<dbReference type="Proteomes" id="UP001500879">
    <property type="component" value="Unassembled WGS sequence"/>
</dbReference>
<organism evidence="1 2">
    <name type="scientific">Streptomyces luteireticuli</name>
    <dbReference type="NCBI Taxonomy" id="173858"/>
    <lineage>
        <taxon>Bacteria</taxon>
        <taxon>Bacillati</taxon>
        <taxon>Actinomycetota</taxon>
        <taxon>Actinomycetes</taxon>
        <taxon>Kitasatosporales</taxon>
        <taxon>Streptomycetaceae</taxon>
        <taxon>Streptomyces</taxon>
    </lineage>
</organism>
<gene>
    <name evidence="1" type="ORF">GCM10010357_66960</name>
</gene>
<dbReference type="SUPFAM" id="SSF144010">
    <property type="entry name" value="CofE-like"/>
    <property type="match status" value="1"/>
</dbReference>
<comment type="caution">
    <text evidence="1">The sequence shown here is derived from an EMBL/GenBank/DDBJ whole genome shotgun (WGS) entry which is preliminary data.</text>
</comment>
<protein>
    <recommendedName>
        <fullName evidence="3">CU044_5270 family protein</fullName>
    </recommendedName>
</protein>
<dbReference type="RefSeq" id="WP_344032453.1">
    <property type="nucleotide sequence ID" value="NZ_BAAABX010000086.1"/>
</dbReference>
<accession>A0ABN0Z6V2</accession>
<proteinExistence type="predicted"/>
<reference evidence="1 2" key="1">
    <citation type="journal article" date="2019" name="Int. J. Syst. Evol. Microbiol.">
        <title>The Global Catalogue of Microorganisms (GCM) 10K type strain sequencing project: providing services to taxonomists for standard genome sequencing and annotation.</title>
        <authorList>
            <consortium name="The Broad Institute Genomics Platform"/>
            <consortium name="The Broad Institute Genome Sequencing Center for Infectious Disease"/>
            <person name="Wu L."/>
            <person name="Ma J."/>
        </authorList>
    </citation>
    <scope>NUCLEOTIDE SEQUENCE [LARGE SCALE GENOMIC DNA]</scope>
    <source>
        <strain evidence="1 2">JCM 4788</strain>
    </source>
</reference>
<dbReference type="EMBL" id="BAAABX010000086">
    <property type="protein sequence ID" value="GAA0436111.1"/>
    <property type="molecule type" value="Genomic_DNA"/>
</dbReference>
<evidence type="ECO:0000313" key="2">
    <source>
        <dbReference type="Proteomes" id="UP001500879"/>
    </source>
</evidence>
<sequence>MKTPEHQDLAELLPAPAERDLPPHRHRHHKERLLHAIDADRRSPAFVRRLARPAFAVPLAATAVAGALVVTTLTGGHDGSRPPAERVPLADAGPQRASVLLDRIAAVALKSGTKPVRDDQYVYVRSVATETVHIKPVEAGGLKQREDWFSQESRPSNDVGVFREDGKFVTIHGADNHPAGIDRPTYQWLASLPTDPDALYQRLRKETRPIKGVDFDQTVFDTIGTLLWSGVMPPRTEAALYKAAAKIPGVVTMRDAADADGRHGVAIAREDRQLGQRTEWVFDKKSLTYLGQRTYLTRTDEWGKAGTLVRATAILERAVVDRARQIP</sequence>
<evidence type="ECO:0008006" key="3">
    <source>
        <dbReference type="Google" id="ProtNLM"/>
    </source>
</evidence>
<keyword evidence="2" id="KW-1185">Reference proteome</keyword>
<evidence type="ECO:0000313" key="1">
    <source>
        <dbReference type="EMBL" id="GAA0436111.1"/>
    </source>
</evidence>
<dbReference type="NCBIfam" id="NF038083">
    <property type="entry name" value="CU044_5270_fam"/>
    <property type="match status" value="1"/>
</dbReference>